<dbReference type="SUPFAM" id="SSF46785">
    <property type="entry name" value="Winged helix' DNA-binding domain"/>
    <property type="match status" value="1"/>
</dbReference>
<proteinExistence type="predicted"/>
<dbReference type="PROSITE" id="PS01332">
    <property type="entry name" value="HTH_RRF2_1"/>
    <property type="match status" value="1"/>
</dbReference>
<dbReference type="NCBIfam" id="TIGR00738">
    <property type="entry name" value="rrf2_super"/>
    <property type="match status" value="1"/>
</dbReference>
<dbReference type="Gene3D" id="1.10.10.10">
    <property type="entry name" value="Winged helix-like DNA-binding domain superfamily/Winged helix DNA-binding domain"/>
    <property type="match status" value="1"/>
</dbReference>
<dbReference type="EMBL" id="OBDY01000018">
    <property type="protein sequence ID" value="SNY57915.1"/>
    <property type="molecule type" value="Genomic_DNA"/>
</dbReference>
<keyword evidence="3" id="KW-1185">Reference proteome</keyword>
<dbReference type="InterPro" id="IPR036390">
    <property type="entry name" value="WH_DNA-bd_sf"/>
</dbReference>
<reference evidence="2 3" key="1">
    <citation type="submission" date="2017-09" db="EMBL/GenBank/DDBJ databases">
        <authorList>
            <person name="Ehlers B."/>
            <person name="Leendertz F.H."/>
        </authorList>
    </citation>
    <scope>NUCLEOTIDE SEQUENCE [LARGE SCALE GENOMIC DNA]</scope>
    <source>
        <strain evidence="2 3">CGMCC 4.6857</strain>
    </source>
</reference>
<dbReference type="PANTHER" id="PTHR33221">
    <property type="entry name" value="WINGED HELIX-TURN-HELIX TRANSCRIPTIONAL REGULATOR, RRF2 FAMILY"/>
    <property type="match status" value="1"/>
</dbReference>
<dbReference type="Proteomes" id="UP000219612">
    <property type="component" value="Unassembled WGS sequence"/>
</dbReference>
<dbReference type="PROSITE" id="PS51197">
    <property type="entry name" value="HTH_RRF2_2"/>
    <property type="match status" value="1"/>
</dbReference>
<evidence type="ECO:0000313" key="2">
    <source>
        <dbReference type="EMBL" id="SNY57915.1"/>
    </source>
</evidence>
<accession>A0A285JCD7</accession>
<dbReference type="Pfam" id="PF02082">
    <property type="entry name" value="Rrf2"/>
    <property type="match status" value="1"/>
</dbReference>
<dbReference type="InterPro" id="IPR000944">
    <property type="entry name" value="Tscrpt_reg_Rrf2"/>
</dbReference>
<dbReference type="AlphaFoldDB" id="A0A285JCD7"/>
<dbReference type="GO" id="GO:0005829">
    <property type="term" value="C:cytosol"/>
    <property type="evidence" value="ECO:0007669"/>
    <property type="project" value="TreeGrafter"/>
</dbReference>
<name>A0A285JCD7_9ACTN</name>
<dbReference type="InterPro" id="IPR036388">
    <property type="entry name" value="WH-like_DNA-bd_sf"/>
</dbReference>
<dbReference type="InterPro" id="IPR030489">
    <property type="entry name" value="TR_Rrf2-type_CS"/>
</dbReference>
<keyword evidence="1" id="KW-0238">DNA-binding</keyword>
<dbReference type="GO" id="GO:0003677">
    <property type="term" value="F:DNA binding"/>
    <property type="evidence" value="ECO:0007669"/>
    <property type="project" value="UniProtKB-KW"/>
</dbReference>
<dbReference type="GO" id="GO:0003700">
    <property type="term" value="F:DNA-binding transcription factor activity"/>
    <property type="evidence" value="ECO:0007669"/>
    <property type="project" value="TreeGrafter"/>
</dbReference>
<protein>
    <submittedName>
        <fullName evidence="2">Transcriptional regulator, BadM/Rrf2 family</fullName>
    </submittedName>
</protein>
<evidence type="ECO:0000256" key="1">
    <source>
        <dbReference type="ARBA" id="ARBA00023125"/>
    </source>
</evidence>
<dbReference type="PANTHER" id="PTHR33221:SF5">
    <property type="entry name" value="HTH-TYPE TRANSCRIPTIONAL REGULATOR ISCR"/>
    <property type="match status" value="1"/>
</dbReference>
<evidence type="ECO:0000313" key="3">
    <source>
        <dbReference type="Proteomes" id="UP000219612"/>
    </source>
</evidence>
<organism evidence="2 3">
    <name type="scientific">Paractinoplanes atraurantiacus</name>
    <dbReference type="NCBI Taxonomy" id="1036182"/>
    <lineage>
        <taxon>Bacteria</taxon>
        <taxon>Bacillati</taxon>
        <taxon>Actinomycetota</taxon>
        <taxon>Actinomycetes</taxon>
        <taxon>Micromonosporales</taxon>
        <taxon>Micromonosporaceae</taxon>
        <taxon>Paractinoplanes</taxon>
    </lineage>
</organism>
<sequence>MCESLAPTRHYGYVQISARGDYAVRAALSLARAYPALMSAQAIAQDQEMPRKFLEAVLADLRRAGVVRAQRGAEGGYTLSQPPRDVMIGQIIRAVDGPLAGVRGLRPEETQYTGAAENLPNLWIAVRAAIREVLDEVSLAEVLSGRMPAHVRKLTTRPDAWQPR</sequence>
<gene>
    <name evidence="2" type="ORF">SAMN05421748_118195</name>
</gene>